<evidence type="ECO:0000313" key="4">
    <source>
        <dbReference type="Proteomes" id="UP000284706"/>
    </source>
</evidence>
<comment type="caution">
    <text evidence="3">The sequence shown here is derived from an EMBL/GenBank/DDBJ whole genome shotgun (WGS) entry which is preliminary data.</text>
</comment>
<dbReference type="Proteomes" id="UP000284706">
    <property type="component" value="Unassembled WGS sequence"/>
</dbReference>
<sequence length="728" mass="83359">MTDDHSPDQEENTNADLPTPPSMPSLCRACQSQLFSFEGFRKAIADFHDSSTGYSYTTTWRDISRSVTQETCTWCSLLEQAKNSLPTDRTPQHADESVDVKIEITINPQVDWTDVTNMIKCYINGYPAAAYCIFADESELSIYDALTYTPDSCALTGDPSAAEIGIGNHIREEEPYVDYQIAIDSITECSRHEHCPDVAETYLPTRVIDCLDPNRPRLTETGRQVKAQYCALSYVWGGEQRQKTTTKNIDAYINEGINIPLPLTISDAIIVTHKLGIRYLWVDALCIIQDSAEDKTRELADMAHIYRDSYVTISVLSAYRADAGFLPDEHPIIELPFHTSEGSLGRMRLKYSIPRQSRSRGYKHQVVESHSPLDQRGWCFQESILSPRKLIFQPPHVRYDCRSWSRDLTRPSAMDFSPQSPYRVDEHTLHPASEIRRTANMGETDDEQLYDLWCGMLTEYSRRQISVPADKLVAFSSVAEEFQFLMKDDYRAGVWKRRLIDNILWEIFREPDEALPSRPQNYRAPTWSWASVDGMVMPHRSHMFELPSTEYEAEILSCDVTPKSSVHPLGEIMDAKLTMKAKIVPLMPNGRKSKVTEKKGSVHKGLFETTLIGGSWILPTGNCLEPQTSQSDPERTQEQDGKRIKIQFDCLEGTSQDYEHDFYVVMLRAGRRWGDQEGYRNESWMRGLLLLRAEGPIEAYRRVAKLDLWNWTWPEWVKPLQAKVITLI</sequence>
<reference evidence="3 4" key="1">
    <citation type="journal article" date="2018" name="Evol. Lett.">
        <title>Horizontal gene cluster transfer increased hallucinogenic mushroom diversity.</title>
        <authorList>
            <person name="Reynolds H.T."/>
            <person name="Vijayakumar V."/>
            <person name="Gluck-Thaler E."/>
            <person name="Korotkin H.B."/>
            <person name="Matheny P.B."/>
            <person name="Slot J.C."/>
        </authorList>
    </citation>
    <scope>NUCLEOTIDE SEQUENCE [LARGE SCALE GENOMIC DNA]</scope>
    <source>
        <strain evidence="3 4">SRW20</strain>
    </source>
</reference>
<dbReference type="EMBL" id="NHYE01005477">
    <property type="protein sequence ID" value="PPQ72012.1"/>
    <property type="molecule type" value="Genomic_DNA"/>
</dbReference>
<feature type="region of interest" description="Disordered" evidence="1">
    <location>
        <begin position="1"/>
        <end position="22"/>
    </location>
</feature>
<name>A0A409W0H6_9AGAR</name>
<dbReference type="AlphaFoldDB" id="A0A409W0H6"/>
<proteinExistence type="predicted"/>
<evidence type="ECO:0000256" key="1">
    <source>
        <dbReference type="SAM" id="MobiDB-lite"/>
    </source>
</evidence>
<dbReference type="PANTHER" id="PTHR33112:SF15">
    <property type="entry name" value="HETEROKARYON INCOMPATIBILITY DOMAIN-CONTAINING PROTEIN"/>
    <property type="match status" value="1"/>
</dbReference>
<dbReference type="Pfam" id="PF06985">
    <property type="entry name" value="HET"/>
    <property type="match status" value="1"/>
</dbReference>
<dbReference type="InterPro" id="IPR010730">
    <property type="entry name" value="HET"/>
</dbReference>
<dbReference type="OrthoDB" id="5125733at2759"/>
<feature type="domain" description="Heterokaryon incompatibility" evidence="2">
    <location>
        <begin position="229"/>
        <end position="382"/>
    </location>
</feature>
<keyword evidence="4" id="KW-1185">Reference proteome</keyword>
<evidence type="ECO:0000313" key="3">
    <source>
        <dbReference type="EMBL" id="PPQ72012.1"/>
    </source>
</evidence>
<accession>A0A409W0H6</accession>
<dbReference type="STRING" id="231916.A0A409W0H6"/>
<dbReference type="InParanoid" id="A0A409W0H6"/>
<gene>
    <name evidence="3" type="ORF">CVT26_007973</name>
</gene>
<organism evidence="3 4">
    <name type="scientific">Gymnopilus dilepis</name>
    <dbReference type="NCBI Taxonomy" id="231916"/>
    <lineage>
        <taxon>Eukaryota</taxon>
        <taxon>Fungi</taxon>
        <taxon>Dikarya</taxon>
        <taxon>Basidiomycota</taxon>
        <taxon>Agaricomycotina</taxon>
        <taxon>Agaricomycetes</taxon>
        <taxon>Agaricomycetidae</taxon>
        <taxon>Agaricales</taxon>
        <taxon>Agaricineae</taxon>
        <taxon>Hymenogastraceae</taxon>
        <taxon>Gymnopilus</taxon>
    </lineage>
</organism>
<evidence type="ECO:0000259" key="2">
    <source>
        <dbReference type="Pfam" id="PF06985"/>
    </source>
</evidence>
<protein>
    <recommendedName>
        <fullName evidence="2">Heterokaryon incompatibility domain-containing protein</fullName>
    </recommendedName>
</protein>
<dbReference type="PANTHER" id="PTHR33112">
    <property type="entry name" value="DOMAIN PROTEIN, PUTATIVE-RELATED"/>
    <property type="match status" value="1"/>
</dbReference>